<evidence type="ECO:0000259" key="10">
    <source>
        <dbReference type="Pfam" id="PF04290"/>
    </source>
</evidence>
<evidence type="ECO:0000313" key="12">
    <source>
        <dbReference type="Proteomes" id="UP000476332"/>
    </source>
</evidence>
<feature type="transmembrane region" description="Helical" evidence="9">
    <location>
        <begin position="20"/>
        <end position="44"/>
    </location>
</feature>
<evidence type="ECO:0000256" key="9">
    <source>
        <dbReference type="RuleBase" id="RU369079"/>
    </source>
</evidence>
<dbReference type="InterPro" id="IPR007387">
    <property type="entry name" value="TRAP_DctQ"/>
</dbReference>
<feature type="transmembrane region" description="Helical" evidence="9">
    <location>
        <begin position="97"/>
        <end position="119"/>
    </location>
</feature>
<keyword evidence="3" id="KW-1003">Cell membrane</keyword>
<dbReference type="Proteomes" id="UP000476332">
    <property type="component" value="Unassembled WGS sequence"/>
</dbReference>
<evidence type="ECO:0000256" key="8">
    <source>
        <dbReference type="ARBA" id="ARBA00038436"/>
    </source>
</evidence>
<comment type="subunit">
    <text evidence="9">The complex comprises the extracytoplasmic solute receptor protein and the two transmembrane proteins.</text>
</comment>
<evidence type="ECO:0000256" key="4">
    <source>
        <dbReference type="ARBA" id="ARBA00022519"/>
    </source>
</evidence>
<evidence type="ECO:0000256" key="6">
    <source>
        <dbReference type="ARBA" id="ARBA00022989"/>
    </source>
</evidence>
<keyword evidence="4 9" id="KW-0997">Cell inner membrane</keyword>
<proteinExistence type="inferred from homology"/>
<sequence length="172" mass="18829">MFQSREKLVLSRLDRISARVAAITEVLVIAAATAMILALVLQVFSRYVLGSAFSWTEEAALGLFTWTILLAATTAIRDVAHVKLDMIVSWLPPRARLVWSSFVAFLVLAFCLVFAWTGTLYVEESLGQVTAALRLPVSYVYLAAPVTGLLGAFHALVRLLVPLDLTKTDSFA</sequence>
<dbReference type="EMBL" id="JAAAMJ010000009">
    <property type="protein sequence ID" value="NDV87688.1"/>
    <property type="molecule type" value="Genomic_DNA"/>
</dbReference>
<dbReference type="Pfam" id="PF04290">
    <property type="entry name" value="DctQ"/>
    <property type="match status" value="1"/>
</dbReference>
<evidence type="ECO:0000313" key="11">
    <source>
        <dbReference type="EMBL" id="NDV87688.1"/>
    </source>
</evidence>
<comment type="similarity">
    <text evidence="8 9">Belongs to the TRAP transporter small permease family.</text>
</comment>
<evidence type="ECO:0000256" key="1">
    <source>
        <dbReference type="ARBA" id="ARBA00004429"/>
    </source>
</evidence>
<dbReference type="PANTHER" id="PTHR35011:SF2">
    <property type="entry name" value="2,3-DIKETO-L-GULONATE TRAP TRANSPORTER SMALL PERMEASE PROTEIN YIAM"/>
    <property type="match status" value="1"/>
</dbReference>
<evidence type="ECO:0000256" key="5">
    <source>
        <dbReference type="ARBA" id="ARBA00022692"/>
    </source>
</evidence>
<feature type="transmembrane region" description="Helical" evidence="9">
    <location>
        <begin position="59"/>
        <end position="76"/>
    </location>
</feature>
<protein>
    <recommendedName>
        <fullName evidence="9">TRAP transporter small permease protein</fullName>
    </recommendedName>
</protein>
<dbReference type="AlphaFoldDB" id="A0A6L9MJ75"/>
<name>A0A6L9MJ75_9HYPH</name>
<evidence type="ECO:0000256" key="3">
    <source>
        <dbReference type="ARBA" id="ARBA00022475"/>
    </source>
</evidence>
<keyword evidence="7 9" id="KW-0472">Membrane</keyword>
<dbReference type="GO" id="GO:0015740">
    <property type="term" value="P:C4-dicarboxylate transport"/>
    <property type="evidence" value="ECO:0007669"/>
    <property type="project" value="TreeGrafter"/>
</dbReference>
<feature type="domain" description="Tripartite ATP-independent periplasmic transporters DctQ component" evidence="10">
    <location>
        <begin position="35"/>
        <end position="160"/>
    </location>
</feature>
<evidence type="ECO:0000256" key="2">
    <source>
        <dbReference type="ARBA" id="ARBA00022448"/>
    </source>
</evidence>
<comment type="function">
    <text evidence="9">Part of the tripartite ATP-independent periplasmic (TRAP) transport system.</text>
</comment>
<accession>A0A6L9MJ75</accession>
<reference evidence="11 12" key="1">
    <citation type="submission" date="2020-01" db="EMBL/GenBank/DDBJ databases">
        <title>Genomes of bacteria type strains.</title>
        <authorList>
            <person name="Chen J."/>
            <person name="Zhu S."/>
            <person name="Chen J."/>
        </authorList>
    </citation>
    <scope>NUCLEOTIDE SEQUENCE [LARGE SCALE GENOMIC DNA]</scope>
    <source>
        <strain evidence="11 12">KCTC 52919</strain>
    </source>
</reference>
<feature type="transmembrane region" description="Helical" evidence="9">
    <location>
        <begin position="139"/>
        <end position="161"/>
    </location>
</feature>
<dbReference type="InterPro" id="IPR055348">
    <property type="entry name" value="DctQ"/>
</dbReference>
<keyword evidence="2 9" id="KW-0813">Transport</keyword>
<organism evidence="11 12">
    <name type="scientific">Aurantimonas aggregata</name>
    <dbReference type="NCBI Taxonomy" id="2047720"/>
    <lineage>
        <taxon>Bacteria</taxon>
        <taxon>Pseudomonadati</taxon>
        <taxon>Pseudomonadota</taxon>
        <taxon>Alphaproteobacteria</taxon>
        <taxon>Hyphomicrobiales</taxon>
        <taxon>Aurantimonadaceae</taxon>
        <taxon>Aurantimonas</taxon>
    </lineage>
</organism>
<comment type="caution">
    <text evidence="11">The sequence shown here is derived from an EMBL/GenBank/DDBJ whole genome shotgun (WGS) entry which is preliminary data.</text>
</comment>
<dbReference type="GO" id="GO:0022857">
    <property type="term" value="F:transmembrane transporter activity"/>
    <property type="evidence" value="ECO:0007669"/>
    <property type="project" value="UniProtKB-UniRule"/>
</dbReference>
<keyword evidence="5 9" id="KW-0812">Transmembrane</keyword>
<dbReference type="PANTHER" id="PTHR35011">
    <property type="entry name" value="2,3-DIKETO-L-GULONATE TRAP TRANSPORTER SMALL PERMEASE PROTEIN YIAM"/>
    <property type="match status" value="1"/>
</dbReference>
<comment type="subcellular location">
    <subcellularLocation>
        <location evidence="1 9">Cell inner membrane</location>
        <topology evidence="1 9">Multi-pass membrane protein</topology>
    </subcellularLocation>
</comment>
<keyword evidence="12" id="KW-1185">Reference proteome</keyword>
<dbReference type="GO" id="GO:0005886">
    <property type="term" value="C:plasma membrane"/>
    <property type="evidence" value="ECO:0007669"/>
    <property type="project" value="UniProtKB-SubCell"/>
</dbReference>
<keyword evidence="6 9" id="KW-1133">Transmembrane helix</keyword>
<evidence type="ECO:0000256" key="7">
    <source>
        <dbReference type="ARBA" id="ARBA00023136"/>
    </source>
</evidence>
<gene>
    <name evidence="11" type="ORF">GTW51_13355</name>
</gene>